<dbReference type="KEGG" id="hlt:I7X12_09410"/>
<protein>
    <submittedName>
        <fullName evidence="6">Acetylxylan esterase</fullName>
    </submittedName>
</protein>
<keyword evidence="7" id="KW-1185">Reference proteome</keyword>
<dbReference type="RefSeq" id="WP_198063557.1">
    <property type="nucleotide sequence ID" value="NZ_CP065856.1"/>
</dbReference>
<feature type="region of interest" description="Disordered" evidence="4">
    <location>
        <begin position="1"/>
        <end position="39"/>
    </location>
</feature>
<evidence type="ECO:0000313" key="7">
    <source>
        <dbReference type="Proteomes" id="UP000595001"/>
    </source>
</evidence>
<evidence type="ECO:0000259" key="5">
    <source>
        <dbReference type="Pfam" id="PF22244"/>
    </source>
</evidence>
<dbReference type="Proteomes" id="UP000595001">
    <property type="component" value="Chromosome"/>
</dbReference>
<feature type="compositionally biased region" description="Basic and acidic residues" evidence="4">
    <location>
        <begin position="25"/>
        <end position="39"/>
    </location>
</feature>
<proteinExistence type="predicted"/>
<dbReference type="GO" id="GO:0052689">
    <property type="term" value="F:carboxylic ester hydrolase activity"/>
    <property type="evidence" value="ECO:0007669"/>
    <property type="project" value="UniProtKB-KW"/>
</dbReference>
<evidence type="ECO:0000313" key="6">
    <source>
        <dbReference type="EMBL" id="QPV64797.1"/>
    </source>
</evidence>
<dbReference type="AlphaFoldDB" id="A0A7U3WB02"/>
<evidence type="ECO:0000256" key="3">
    <source>
        <dbReference type="ARBA" id="ARBA00022801"/>
    </source>
</evidence>
<feature type="domain" description="4-O-methyl-glucuronoyl methylesterase-like" evidence="5">
    <location>
        <begin position="208"/>
        <end position="356"/>
    </location>
</feature>
<name>A0A7U3WB02_9EURY</name>
<evidence type="ECO:0000256" key="1">
    <source>
        <dbReference type="ARBA" id="ARBA00022487"/>
    </source>
</evidence>
<dbReference type="InterPro" id="IPR029058">
    <property type="entry name" value="AB_hydrolase_fold"/>
</dbReference>
<sequence length="411" mass="43892">MSRDADGLAPPSRCRPTDELPPLLEFRDGSPVESPADWRDRREELRRSLRHYVYGYAPEPPEIETTTERTAGVCDGAATLVETEIAFADLPTDAPSITLAVFLPSEAVAEGDAGGSVPVLLGLNWRGNHAAVDDPAVTITDTAREYGGRGDGAADRGAAADYWCVEHVLGRGYGFATYHLADVDPDSGDPADGVRPYYDDELPGPPGTEWGVLAAWAWGLQRCVDALRPMEAVRAEAIAVLGHSRCGKAALLAGATDERIGLVAPHQSGTGGMALDRDNDQEGIGDITGTFPQWFADTYAAFDGQVDRLPVDSHSLAALVAPRPLIDTAGARDHWTNPGRALDAVRAAEPVWELLGAEGIGDDLPLYEDDEISGETVGPLCHYRRETGHTLNQGYLDAVLDFADVHFDGTG</sequence>
<keyword evidence="3" id="KW-0378">Hydrolase</keyword>
<dbReference type="InterPro" id="IPR054579">
    <property type="entry name" value="GCE-like_dom"/>
</dbReference>
<dbReference type="EMBL" id="CP065856">
    <property type="protein sequence ID" value="QPV64797.1"/>
    <property type="molecule type" value="Genomic_DNA"/>
</dbReference>
<dbReference type="Gene3D" id="3.40.50.1820">
    <property type="entry name" value="alpha/beta hydrolase"/>
    <property type="match status" value="1"/>
</dbReference>
<organism evidence="6 7">
    <name type="scientific">Halosimplex litoreum</name>
    <dbReference type="NCBI Taxonomy" id="1198301"/>
    <lineage>
        <taxon>Archaea</taxon>
        <taxon>Methanobacteriati</taxon>
        <taxon>Methanobacteriota</taxon>
        <taxon>Stenosarchaea group</taxon>
        <taxon>Halobacteria</taxon>
        <taxon>Halobacteriales</taxon>
        <taxon>Haloarculaceae</taxon>
        <taxon>Halosimplex</taxon>
    </lineage>
</organism>
<evidence type="ECO:0000256" key="2">
    <source>
        <dbReference type="ARBA" id="ARBA00022729"/>
    </source>
</evidence>
<dbReference type="Pfam" id="PF22244">
    <property type="entry name" value="GCE_fung"/>
    <property type="match status" value="1"/>
</dbReference>
<dbReference type="OrthoDB" id="193691at2157"/>
<dbReference type="SUPFAM" id="SSF53474">
    <property type="entry name" value="alpha/beta-Hydrolases"/>
    <property type="match status" value="1"/>
</dbReference>
<accession>A0A7U3WB02</accession>
<keyword evidence="2" id="KW-0732">Signal</keyword>
<evidence type="ECO:0000256" key="4">
    <source>
        <dbReference type="SAM" id="MobiDB-lite"/>
    </source>
</evidence>
<gene>
    <name evidence="6" type="ORF">I7X12_09410</name>
</gene>
<dbReference type="GeneID" id="60588709"/>
<reference evidence="6 7" key="1">
    <citation type="submission" date="2020-12" db="EMBL/GenBank/DDBJ databases">
        <title>Halosimplex halophilum sp. nov. and Halosimplex salinum sp. nov., two new members of the genus Halosimplex.</title>
        <authorList>
            <person name="Cui H.L."/>
        </authorList>
    </citation>
    <scope>NUCLEOTIDE SEQUENCE [LARGE SCALE GENOMIC DNA]</scope>
    <source>
        <strain evidence="6 7">YGH94</strain>
    </source>
</reference>
<keyword evidence="1" id="KW-0719">Serine esterase</keyword>